<dbReference type="RefSeq" id="WP_089818516.1">
    <property type="nucleotide sequence ID" value="NZ_FOZK01000004.1"/>
</dbReference>
<keyword evidence="2" id="KW-1185">Reference proteome</keyword>
<reference evidence="1 2" key="1">
    <citation type="submission" date="2016-10" db="EMBL/GenBank/DDBJ databases">
        <authorList>
            <person name="de Groot N.N."/>
        </authorList>
    </citation>
    <scope>NUCLEOTIDE SEQUENCE [LARGE SCALE GENOMIC DNA]</scope>
    <source>
        <strain evidence="1 2">CGMCC 1.10457</strain>
    </source>
</reference>
<sequence length="95" mass="10845">MSVTTAVPDVWEPVHDETRFERHNAREYTRIVFEHESGDQAVRISDVQEPSSFVGWRYLVRATGETAERLGVVEDVETAKERAQAFMASYEPDGD</sequence>
<evidence type="ECO:0000313" key="1">
    <source>
        <dbReference type="EMBL" id="SFS10432.1"/>
    </source>
</evidence>
<proteinExistence type="predicted"/>
<protein>
    <submittedName>
        <fullName evidence="1">Uncharacterized protein</fullName>
    </submittedName>
</protein>
<accession>A0A1I6M4H3</accession>
<organism evidence="1 2">
    <name type="scientific">Halomicrobium zhouii</name>
    <dbReference type="NCBI Taxonomy" id="767519"/>
    <lineage>
        <taxon>Archaea</taxon>
        <taxon>Methanobacteriati</taxon>
        <taxon>Methanobacteriota</taxon>
        <taxon>Stenosarchaea group</taxon>
        <taxon>Halobacteria</taxon>
        <taxon>Halobacteriales</taxon>
        <taxon>Haloarculaceae</taxon>
        <taxon>Halomicrobium</taxon>
    </lineage>
</organism>
<dbReference type="OrthoDB" id="295585at2157"/>
<name>A0A1I6M4H3_9EURY</name>
<dbReference type="STRING" id="767519.SAMN05216559_3729"/>
<evidence type="ECO:0000313" key="2">
    <source>
        <dbReference type="Proteomes" id="UP000199062"/>
    </source>
</evidence>
<dbReference type="Proteomes" id="UP000199062">
    <property type="component" value="Unassembled WGS sequence"/>
</dbReference>
<dbReference type="AlphaFoldDB" id="A0A1I6M4H3"/>
<dbReference type="EMBL" id="FOZK01000004">
    <property type="protein sequence ID" value="SFS10432.1"/>
    <property type="molecule type" value="Genomic_DNA"/>
</dbReference>
<gene>
    <name evidence="1" type="ORF">SAMN05216559_3729</name>
</gene>